<dbReference type="InterPro" id="IPR029044">
    <property type="entry name" value="Nucleotide-diphossugar_trans"/>
</dbReference>
<dbReference type="SUPFAM" id="SSF53448">
    <property type="entry name" value="Nucleotide-diphospho-sugar transferases"/>
    <property type="match status" value="1"/>
</dbReference>
<feature type="transmembrane region" description="Helical" evidence="7">
    <location>
        <begin position="528"/>
        <end position="551"/>
    </location>
</feature>
<reference evidence="9" key="1">
    <citation type="journal article" date="2019" name="Int. J. Syst. Evol. Microbiol.">
        <title>The Global Catalogue of Microorganisms (GCM) 10K type strain sequencing project: providing services to taxonomists for standard genome sequencing and annotation.</title>
        <authorList>
            <consortium name="The Broad Institute Genomics Platform"/>
            <consortium name="The Broad Institute Genome Sequencing Center for Infectious Disease"/>
            <person name="Wu L."/>
            <person name="Ma J."/>
        </authorList>
    </citation>
    <scope>NUCLEOTIDE SEQUENCE [LARGE SCALE GENOMIC DNA]</scope>
    <source>
        <strain evidence="9">CCM 7427</strain>
    </source>
</reference>
<proteinExistence type="predicted"/>
<feature type="transmembrane region" description="Helical" evidence="7">
    <location>
        <begin position="483"/>
        <end position="516"/>
    </location>
</feature>
<gene>
    <name evidence="8" type="ORF">ACFSX5_11795</name>
</gene>
<comment type="caution">
    <text evidence="8">The sequence shown here is derived from an EMBL/GenBank/DDBJ whole genome shotgun (WGS) entry which is preliminary data.</text>
</comment>
<name>A0ABW5QM73_9HYPH</name>
<keyword evidence="4 7" id="KW-0812">Transmembrane</keyword>
<dbReference type="RefSeq" id="WP_386833659.1">
    <property type="nucleotide sequence ID" value="NZ_JBHUNP010000001.1"/>
</dbReference>
<protein>
    <submittedName>
        <fullName evidence="8">Glycosyltransferase</fullName>
        <ecNumber evidence="8">2.4.-.-</ecNumber>
    </submittedName>
</protein>
<feature type="transmembrane region" description="Helical" evidence="7">
    <location>
        <begin position="171"/>
        <end position="190"/>
    </location>
</feature>
<evidence type="ECO:0000256" key="7">
    <source>
        <dbReference type="SAM" id="Phobius"/>
    </source>
</evidence>
<dbReference type="PANTHER" id="PTHR43867">
    <property type="entry name" value="CELLULOSE SYNTHASE CATALYTIC SUBUNIT A [UDP-FORMING]"/>
    <property type="match status" value="1"/>
</dbReference>
<evidence type="ECO:0000256" key="6">
    <source>
        <dbReference type="ARBA" id="ARBA00023136"/>
    </source>
</evidence>
<feature type="transmembrane region" description="Helical" evidence="7">
    <location>
        <begin position="196"/>
        <end position="216"/>
    </location>
</feature>
<evidence type="ECO:0000256" key="1">
    <source>
        <dbReference type="ARBA" id="ARBA00004141"/>
    </source>
</evidence>
<evidence type="ECO:0000256" key="3">
    <source>
        <dbReference type="ARBA" id="ARBA00022679"/>
    </source>
</evidence>
<evidence type="ECO:0000256" key="4">
    <source>
        <dbReference type="ARBA" id="ARBA00022692"/>
    </source>
</evidence>
<accession>A0ABW5QM73</accession>
<dbReference type="EC" id="2.4.-.-" evidence="8"/>
<organism evidence="8 9">
    <name type="scientific">Devosia albogilva</name>
    <dbReference type="NCBI Taxonomy" id="429726"/>
    <lineage>
        <taxon>Bacteria</taxon>
        <taxon>Pseudomonadati</taxon>
        <taxon>Pseudomonadota</taxon>
        <taxon>Alphaproteobacteria</taxon>
        <taxon>Hyphomicrobiales</taxon>
        <taxon>Devosiaceae</taxon>
        <taxon>Devosia</taxon>
    </lineage>
</organism>
<dbReference type="GO" id="GO:0016757">
    <property type="term" value="F:glycosyltransferase activity"/>
    <property type="evidence" value="ECO:0007669"/>
    <property type="project" value="UniProtKB-KW"/>
</dbReference>
<evidence type="ECO:0000313" key="8">
    <source>
        <dbReference type="EMBL" id="MFD2648476.1"/>
    </source>
</evidence>
<feature type="transmembrane region" description="Helical" evidence="7">
    <location>
        <begin position="563"/>
        <end position="582"/>
    </location>
</feature>
<dbReference type="InterPro" id="IPR050321">
    <property type="entry name" value="Glycosyltr_2/OpgH_subfam"/>
</dbReference>
<sequence length="622" mass="69196">MSAAVDLLCWVLGDGETPVHPDIARDVLDDALAREVDPLRYCASSLGINETLVMQRAARWADLAFHETVPRGLERQIDPDRLDALSEMRSFGLVVLGRPVVFSAPDFTRVLRLAEQRRLNPDLRDKICLVPDTALRDFVSRCAAKALIDSARQRLARRWPYASAHLELTRAARLAFIAALVLLVALVLVAPYHFQYLLLPLVIVLLLAPSIIRLAALGTRPRAGAPPQRPDDAELPVYSVLVPLRDEAQMVPQLFAALRNLDYPPERLDIVFVVEETSPETVAAVTERLGDPRFSLVRVPDAAPRTKPKALDYALPLCRGEFVVVFDAEDVPDPAQLWKAALRFRDAPELVCLQARLEIDNGRSSWLATMFAGEYAGLFGVLLPALARWRLPMPLGGTSNHFRISVLREVGGWDAYNVTEDADLGLRLARRRLAVDVLDSCTVESAPTRFVPWLGQRTRWLKGWMQTFIVHNRNPRRLARETGFGPALAFEILALGMITGPLLHVGFVLVFAAGLVTGHLPIPAHPGWSAFYGGVLVLGYGSALALNLAGLKRLGRRELMAPQALLPFYWIIVALAMLRAAVDLARRPYFWFKTPHRPAGRDTLPKRLQLSNRPIRWPLASK</sequence>
<dbReference type="Gene3D" id="3.90.550.10">
    <property type="entry name" value="Spore Coat Polysaccharide Biosynthesis Protein SpsA, Chain A"/>
    <property type="match status" value="1"/>
</dbReference>
<comment type="subcellular location">
    <subcellularLocation>
        <location evidence="1">Membrane</location>
        <topology evidence="1">Multi-pass membrane protein</topology>
    </subcellularLocation>
</comment>
<keyword evidence="3 8" id="KW-0808">Transferase</keyword>
<keyword evidence="9" id="KW-1185">Reference proteome</keyword>
<evidence type="ECO:0000313" key="9">
    <source>
        <dbReference type="Proteomes" id="UP001597521"/>
    </source>
</evidence>
<dbReference type="Pfam" id="PF13641">
    <property type="entry name" value="Glyco_tranf_2_3"/>
    <property type="match status" value="1"/>
</dbReference>
<keyword evidence="2 8" id="KW-0328">Glycosyltransferase</keyword>
<evidence type="ECO:0000256" key="2">
    <source>
        <dbReference type="ARBA" id="ARBA00022676"/>
    </source>
</evidence>
<keyword evidence="5 7" id="KW-1133">Transmembrane helix</keyword>
<dbReference type="Proteomes" id="UP001597521">
    <property type="component" value="Unassembled WGS sequence"/>
</dbReference>
<dbReference type="PANTHER" id="PTHR43867:SF2">
    <property type="entry name" value="CELLULOSE SYNTHASE CATALYTIC SUBUNIT A [UDP-FORMING]"/>
    <property type="match status" value="1"/>
</dbReference>
<dbReference type="EMBL" id="JBHUNP010000001">
    <property type="protein sequence ID" value="MFD2648476.1"/>
    <property type="molecule type" value="Genomic_DNA"/>
</dbReference>
<evidence type="ECO:0000256" key="5">
    <source>
        <dbReference type="ARBA" id="ARBA00022989"/>
    </source>
</evidence>
<keyword evidence="6 7" id="KW-0472">Membrane</keyword>